<dbReference type="PANTHER" id="PTHR33712:SF7">
    <property type="entry name" value="LIGHT-INDEPENDENT PROTOCHLOROPHYLLIDE REDUCTASE SUBUNIT B"/>
    <property type="match status" value="1"/>
</dbReference>
<sequence>MALINKSLPVKTVRKPRSVTINPPKMCQPMGAILAYMGVHRCVPLVHGSQGCSTYPRYNIARHFRESAEVAVSSLAEDAAVYGGAKNLTEAIKNVKSRLNPALIGICTTCMSETIGDDVRLISKKAMAPDDTMRIIPASTPSYVGTHLTGYDNAMRALVETLAAKGKGEPNNKINIITGIINPGDIREIKNMLRIMNVNNIFLSDISETLDTPIMPGGHKPLLPDGGTEPSDIIDSANSLGTIAICRTAGSAATYLQNKFKVPAVLAEAPIGVANTDRFVQNISMLSGAFIPDEIKKDRGRLIDSMVDVHHYMYGRKVAIFGDPDLVSAIVRFCAEAGMNPTVAMTATKHKDFAPDIKAVNSEYKTDTQILEGTDLYEFHEVVKAQGAELILGNSKGKDVADDEGVPLVRFGFPVYDRVGVYRYSIMGYNGSIYLLDQMTNAILGHKYDPNKLHQ</sequence>
<dbReference type="GO" id="GO:0016163">
    <property type="term" value="F:nitrogenase activity"/>
    <property type="evidence" value="ECO:0007669"/>
    <property type="project" value="InterPro"/>
</dbReference>
<dbReference type="CDD" id="cd01965">
    <property type="entry name" value="Nitrogenase_MoFe_beta_like"/>
    <property type="match status" value="1"/>
</dbReference>
<comment type="similarity">
    <text evidence="2">Belongs to the NifD/NifK/NifE/NifN family.</text>
</comment>
<dbReference type="InterPro" id="IPR000318">
    <property type="entry name" value="Nase_comp1_CS"/>
</dbReference>
<dbReference type="EMBL" id="LKCM01000052">
    <property type="protein sequence ID" value="KPQ44826.1"/>
    <property type="molecule type" value="Genomic_DNA"/>
</dbReference>
<name>A0A0N8KRF9_9EURY</name>
<proteinExistence type="inferred from homology"/>
<evidence type="ECO:0000256" key="1">
    <source>
        <dbReference type="ARBA" id="ARBA00023231"/>
    </source>
</evidence>
<comment type="caution">
    <text evidence="4">The sequence shown here is derived from an EMBL/GenBank/DDBJ whole genome shotgun (WGS) entry which is preliminary data.</text>
</comment>
<dbReference type="Gene3D" id="1.20.89.10">
    <property type="entry name" value="Nitrogenase Molybdenum-iron Protein, subunit B, domain 4"/>
    <property type="match status" value="1"/>
</dbReference>
<accession>A0A0N8KRF9</accession>
<dbReference type="InterPro" id="IPR050152">
    <property type="entry name" value="ChlB/BchB/BchZ"/>
</dbReference>
<organism evidence="4 5">
    <name type="scientific">Candidatus Methanoperedens nitratireducens</name>
    <dbReference type="NCBI Taxonomy" id="1392998"/>
    <lineage>
        <taxon>Archaea</taxon>
        <taxon>Methanobacteriati</taxon>
        <taxon>Methanobacteriota</taxon>
        <taxon>Stenosarchaea group</taxon>
        <taxon>Methanomicrobia</taxon>
        <taxon>Methanosarcinales</taxon>
        <taxon>ANME-2 cluster</taxon>
        <taxon>Candidatus Methanoperedentaceae</taxon>
        <taxon>Candidatus Methanoperedens</taxon>
    </lineage>
</organism>
<evidence type="ECO:0000259" key="3">
    <source>
        <dbReference type="Pfam" id="PF00148"/>
    </source>
</evidence>
<dbReference type="PROSITE" id="PS00699">
    <property type="entry name" value="NITROGENASE_1_1"/>
    <property type="match status" value="1"/>
</dbReference>
<dbReference type="Proteomes" id="UP000050360">
    <property type="component" value="Unassembled WGS sequence"/>
</dbReference>
<gene>
    <name evidence="4" type="primary">nifK</name>
    <name evidence="4" type="ORF">MPEBLZ_00584</name>
</gene>
<dbReference type="InterPro" id="IPR000510">
    <property type="entry name" value="Nase/OxRdtase_comp1"/>
</dbReference>
<keyword evidence="1 2" id="KW-0535">Nitrogen fixation</keyword>
<dbReference type="SUPFAM" id="SSF53807">
    <property type="entry name" value="Helical backbone' metal receptor"/>
    <property type="match status" value="1"/>
</dbReference>
<dbReference type="PANTHER" id="PTHR33712">
    <property type="entry name" value="LIGHT-INDEPENDENT PROTOCHLOROPHYLLIDE REDUCTASE SUBUNIT B"/>
    <property type="match status" value="1"/>
</dbReference>
<evidence type="ECO:0000256" key="2">
    <source>
        <dbReference type="RuleBase" id="RU004021"/>
    </source>
</evidence>
<protein>
    <submittedName>
        <fullName evidence="4">Nitrogenase, subunit beta</fullName>
    </submittedName>
</protein>
<feature type="domain" description="Nitrogenase/oxidoreductase component 1" evidence="3">
    <location>
        <begin position="27"/>
        <end position="443"/>
    </location>
</feature>
<evidence type="ECO:0000313" key="5">
    <source>
        <dbReference type="Proteomes" id="UP000050360"/>
    </source>
</evidence>
<dbReference type="PATRIC" id="fig|1719120.3.peg.640"/>
<dbReference type="AlphaFoldDB" id="A0A0N8KRF9"/>
<dbReference type="Pfam" id="PF00148">
    <property type="entry name" value="Oxidored_nitro"/>
    <property type="match status" value="1"/>
</dbReference>
<dbReference type="Gene3D" id="3.40.50.1980">
    <property type="entry name" value="Nitrogenase molybdenum iron protein domain"/>
    <property type="match status" value="3"/>
</dbReference>
<reference evidence="4 5" key="1">
    <citation type="submission" date="2015-09" db="EMBL/GenBank/DDBJ databases">
        <title>A metagenomics-based metabolic model of nitrate-dependent anaerobic oxidation of methane by Methanoperedens-like archaea.</title>
        <authorList>
            <person name="Arshad A."/>
            <person name="Speth D.R."/>
            <person name="De Graaf R.M."/>
            <person name="Op Den Camp H.J."/>
            <person name="Jetten M.S."/>
            <person name="Welte C.U."/>
        </authorList>
    </citation>
    <scope>NUCLEOTIDE SEQUENCE [LARGE SCALE GENOMIC DNA]</scope>
</reference>
<evidence type="ECO:0000313" key="4">
    <source>
        <dbReference type="EMBL" id="KPQ44826.1"/>
    </source>
</evidence>